<dbReference type="GO" id="GO:0007271">
    <property type="term" value="P:synaptic transmission, cholinergic"/>
    <property type="evidence" value="ECO:0007669"/>
    <property type="project" value="TreeGrafter"/>
</dbReference>
<feature type="region of interest" description="Disordered" evidence="8">
    <location>
        <begin position="64"/>
        <end position="95"/>
    </location>
</feature>
<evidence type="ECO:0000256" key="9">
    <source>
        <dbReference type="SAM" id="Phobius"/>
    </source>
</evidence>
<dbReference type="InterPro" id="IPR032763">
    <property type="entry name" value="RIC3_N"/>
</dbReference>
<gene>
    <name evidence="11" type="ORF">BIW11_12247</name>
</gene>
<comment type="similarity">
    <text evidence="2">Belongs to the ric-3 family.</text>
</comment>
<evidence type="ECO:0000256" key="7">
    <source>
        <dbReference type="SAM" id="Coils"/>
    </source>
</evidence>
<dbReference type="PROSITE" id="PS51257">
    <property type="entry name" value="PROKAR_LIPOPROTEIN"/>
    <property type="match status" value="1"/>
</dbReference>
<sequence>MAVGVRLRSGSTPNGLTTGRAVAVLAVVVGCLGVLWPKIFYPMLMVALRGSDRDIAEYPPPMAPRGPMAARLQQSGKRIPPPHSRMSSPGPQGANKSVLKSSSFNIIMPVYTLGIIVVFVYMIFKIMSRGDKDKVDLDRLAYNERSRLGQQAITGRRGVGSRDGPEAAKGQNNNFEPPKRNKKDPRTAFENNTKMVLKMYGKDKMLDALNVVVNEMQEYKKQAIELAKQLEEHRKTANKSHLANEPWEDNLRERATSTVNNAAPISDQKNSKAEVKKNFYGESADGNDKSLSPHDDPDKRNIEEQEDALSDVESERNSEESNKDIGTQPGEEEYDEKDDAFDEVDGTDEVEIQNDEGDDGTKSQHMEDKAGCPEGTQSTEYNLEEDKRNESVKCGPKAEQQVYVPDFDDNAVYEDILLVNRDHVQRPINVERPSQFGDQEDENDVEVEEFFGLETSPGRSNMTSKKKVMADKCVYAKHPECLCRTPQEDETVEEHEIVHEQITLTASTIDDICRNQEGLQFLDHATDIEPGTKLHCYDDVIYGQCITERTSEATIHLSKDGSSQNGLQLLQDLITKDRDNESQESIPTDYQQWKSITPEDLFKTATAVVEKTDEGNANRDRNSRRYRSDNRNNIYYQNGLIKPRLPPQNFYYGDPAPIGNFEESGRLRRRTRRARRAD</sequence>
<reference evidence="11 12" key="1">
    <citation type="journal article" date="2017" name="Gigascience">
        <title>Draft genome of the honey bee ectoparasitic mite, Tropilaelaps mercedesae, is shaped by the parasitic life history.</title>
        <authorList>
            <person name="Dong X."/>
            <person name="Armstrong S.D."/>
            <person name="Xia D."/>
            <person name="Makepeace B.L."/>
            <person name="Darby A.C."/>
            <person name="Kadowaki T."/>
        </authorList>
    </citation>
    <scope>NUCLEOTIDE SEQUENCE [LARGE SCALE GENOMIC DNA]</scope>
    <source>
        <strain evidence="11">Wuxi-XJTLU</strain>
    </source>
</reference>
<dbReference type="Proteomes" id="UP000192247">
    <property type="component" value="Unassembled WGS sequence"/>
</dbReference>
<evidence type="ECO:0000256" key="3">
    <source>
        <dbReference type="ARBA" id="ARBA00022692"/>
    </source>
</evidence>
<feature type="region of interest" description="Disordered" evidence="8">
    <location>
        <begin position="151"/>
        <end position="190"/>
    </location>
</feature>
<keyword evidence="12" id="KW-1185">Reference proteome</keyword>
<feature type="region of interest" description="Disordered" evidence="8">
    <location>
        <begin position="280"/>
        <end position="394"/>
    </location>
</feature>
<feature type="region of interest" description="Disordered" evidence="8">
    <location>
        <begin position="610"/>
        <end position="631"/>
    </location>
</feature>
<dbReference type="AlphaFoldDB" id="A0A1V9X7U0"/>
<evidence type="ECO:0000256" key="1">
    <source>
        <dbReference type="ARBA" id="ARBA00004586"/>
    </source>
</evidence>
<keyword evidence="6 9" id="KW-0472">Membrane</keyword>
<accession>A0A1V9X7U0</accession>
<feature type="transmembrane region" description="Helical" evidence="9">
    <location>
        <begin position="106"/>
        <end position="124"/>
    </location>
</feature>
<dbReference type="Pfam" id="PF15361">
    <property type="entry name" value="RIC3"/>
    <property type="match status" value="1"/>
</dbReference>
<feature type="compositionally biased region" description="Acidic residues" evidence="8">
    <location>
        <begin position="330"/>
        <end position="358"/>
    </location>
</feature>
<evidence type="ECO:0000256" key="8">
    <source>
        <dbReference type="SAM" id="MobiDB-lite"/>
    </source>
</evidence>
<name>A0A1V9X7U0_9ACAR</name>
<feature type="domain" description="Resistance to inhibitors of cholinesterase protein 3 N-terminal" evidence="10">
    <location>
        <begin position="28"/>
        <end position="147"/>
    </location>
</feature>
<feature type="compositionally biased region" description="Basic residues" evidence="8">
    <location>
        <begin position="667"/>
        <end position="678"/>
    </location>
</feature>
<organism evidence="11 12">
    <name type="scientific">Tropilaelaps mercedesae</name>
    <dbReference type="NCBI Taxonomy" id="418985"/>
    <lineage>
        <taxon>Eukaryota</taxon>
        <taxon>Metazoa</taxon>
        <taxon>Ecdysozoa</taxon>
        <taxon>Arthropoda</taxon>
        <taxon>Chelicerata</taxon>
        <taxon>Arachnida</taxon>
        <taxon>Acari</taxon>
        <taxon>Parasitiformes</taxon>
        <taxon>Mesostigmata</taxon>
        <taxon>Gamasina</taxon>
        <taxon>Dermanyssoidea</taxon>
        <taxon>Laelapidae</taxon>
        <taxon>Tropilaelaps</taxon>
    </lineage>
</organism>
<evidence type="ECO:0000256" key="2">
    <source>
        <dbReference type="ARBA" id="ARBA00008538"/>
    </source>
</evidence>
<protein>
    <recommendedName>
        <fullName evidence="10">Resistance to inhibitors of cholinesterase protein 3 N-terminal domain-containing protein</fullName>
    </recommendedName>
</protein>
<dbReference type="InParanoid" id="A0A1V9X7U0"/>
<feature type="compositionally biased region" description="Basic and acidic residues" evidence="8">
    <location>
        <begin position="286"/>
        <end position="303"/>
    </location>
</feature>
<evidence type="ECO:0000256" key="4">
    <source>
        <dbReference type="ARBA" id="ARBA00022824"/>
    </source>
</evidence>
<feature type="compositionally biased region" description="Polar residues" evidence="8">
    <location>
        <begin position="85"/>
        <end position="95"/>
    </location>
</feature>
<feature type="coiled-coil region" evidence="7">
    <location>
        <begin position="202"/>
        <end position="240"/>
    </location>
</feature>
<keyword evidence="4" id="KW-0256">Endoplasmic reticulum</keyword>
<dbReference type="GO" id="GO:0034394">
    <property type="term" value="P:protein localization to cell surface"/>
    <property type="evidence" value="ECO:0007669"/>
    <property type="project" value="TreeGrafter"/>
</dbReference>
<keyword evidence="7" id="KW-0175">Coiled coil</keyword>
<evidence type="ECO:0000256" key="6">
    <source>
        <dbReference type="ARBA" id="ARBA00023136"/>
    </source>
</evidence>
<dbReference type="GO" id="GO:0043005">
    <property type="term" value="C:neuron projection"/>
    <property type="evidence" value="ECO:0007669"/>
    <property type="project" value="TreeGrafter"/>
</dbReference>
<dbReference type="EMBL" id="MNPL01020991">
    <property type="protein sequence ID" value="OQR69451.1"/>
    <property type="molecule type" value="Genomic_DNA"/>
</dbReference>
<dbReference type="PANTHER" id="PTHR21723:SF3">
    <property type="entry name" value="PROTEIN RIC-3"/>
    <property type="match status" value="1"/>
</dbReference>
<evidence type="ECO:0000313" key="12">
    <source>
        <dbReference type="Proteomes" id="UP000192247"/>
    </source>
</evidence>
<dbReference type="GO" id="GO:0043025">
    <property type="term" value="C:neuronal cell body"/>
    <property type="evidence" value="ECO:0007669"/>
    <property type="project" value="TreeGrafter"/>
</dbReference>
<dbReference type="InterPro" id="IPR026160">
    <property type="entry name" value="Ric3"/>
</dbReference>
<feature type="transmembrane region" description="Helical" evidence="9">
    <location>
        <begin position="21"/>
        <end position="41"/>
    </location>
</feature>
<feature type="compositionally biased region" description="Basic and acidic residues" evidence="8">
    <location>
        <begin position="359"/>
        <end position="371"/>
    </location>
</feature>
<dbReference type="GO" id="GO:0005789">
    <property type="term" value="C:endoplasmic reticulum membrane"/>
    <property type="evidence" value="ECO:0007669"/>
    <property type="project" value="UniProtKB-SubCell"/>
</dbReference>
<dbReference type="STRING" id="418985.A0A1V9X7U0"/>
<evidence type="ECO:0000313" key="11">
    <source>
        <dbReference type="EMBL" id="OQR69451.1"/>
    </source>
</evidence>
<proteinExistence type="inferred from homology"/>
<dbReference type="OrthoDB" id="10070774at2759"/>
<keyword evidence="5 9" id="KW-1133">Transmembrane helix</keyword>
<comment type="subcellular location">
    <subcellularLocation>
        <location evidence="1">Endoplasmic reticulum membrane</location>
    </subcellularLocation>
</comment>
<comment type="caution">
    <text evidence="11">The sequence shown here is derived from an EMBL/GenBank/DDBJ whole genome shotgun (WGS) entry which is preliminary data.</text>
</comment>
<keyword evidence="3 9" id="KW-0812">Transmembrane</keyword>
<feature type="region of interest" description="Disordered" evidence="8">
    <location>
        <begin position="645"/>
        <end position="678"/>
    </location>
</feature>
<evidence type="ECO:0000256" key="5">
    <source>
        <dbReference type="ARBA" id="ARBA00022989"/>
    </source>
</evidence>
<evidence type="ECO:0000259" key="10">
    <source>
        <dbReference type="Pfam" id="PF15361"/>
    </source>
</evidence>
<feature type="compositionally biased region" description="Basic and acidic residues" evidence="8">
    <location>
        <begin position="313"/>
        <end position="323"/>
    </location>
</feature>
<feature type="compositionally biased region" description="Basic and acidic residues" evidence="8">
    <location>
        <begin position="610"/>
        <end position="630"/>
    </location>
</feature>
<dbReference type="GO" id="GO:0045202">
    <property type="term" value="C:synapse"/>
    <property type="evidence" value="ECO:0007669"/>
    <property type="project" value="GOC"/>
</dbReference>
<dbReference type="PANTHER" id="PTHR21723">
    <property type="entry name" value="RESISTANCE TO INHIBITORS OF CHOLINESTERASE PROTEIN 3 RIC3"/>
    <property type="match status" value="1"/>
</dbReference>